<evidence type="ECO:0000313" key="3">
    <source>
        <dbReference type="Proteomes" id="UP000501747"/>
    </source>
</evidence>
<reference evidence="2 3" key="1">
    <citation type="submission" date="2020-03" db="EMBL/GenBank/DDBJ databases">
        <title>Vagococcus sp. nov., isolated from beetles.</title>
        <authorList>
            <person name="Hyun D.-W."/>
            <person name="Bae J.-W."/>
        </authorList>
    </citation>
    <scope>NUCLEOTIDE SEQUENCE [LARGE SCALE GENOMIC DNA]</scope>
    <source>
        <strain evidence="2 3">HDW17B</strain>
    </source>
</reference>
<evidence type="ECO:0000259" key="1">
    <source>
        <dbReference type="PROSITE" id="PS51186"/>
    </source>
</evidence>
<dbReference type="Gene3D" id="3.40.630.30">
    <property type="match status" value="1"/>
</dbReference>
<dbReference type="RefSeq" id="WP_166035900.1">
    <property type="nucleotide sequence ID" value="NZ_CP049887.1"/>
</dbReference>
<proteinExistence type="predicted"/>
<dbReference type="CDD" id="cd04301">
    <property type="entry name" value="NAT_SF"/>
    <property type="match status" value="1"/>
</dbReference>
<dbReference type="PROSITE" id="PS51186">
    <property type="entry name" value="GNAT"/>
    <property type="match status" value="1"/>
</dbReference>
<dbReference type="EMBL" id="CP049887">
    <property type="protein sequence ID" value="QIL49615.1"/>
    <property type="molecule type" value="Genomic_DNA"/>
</dbReference>
<keyword evidence="2" id="KW-0808">Transferase</keyword>
<accession>A0A6G8AXD7</accession>
<dbReference type="InterPro" id="IPR000182">
    <property type="entry name" value="GNAT_dom"/>
</dbReference>
<organism evidence="2 3">
    <name type="scientific">Vagococcus hydrophili</name>
    <dbReference type="NCBI Taxonomy" id="2714947"/>
    <lineage>
        <taxon>Bacteria</taxon>
        <taxon>Bacillati</taxon>
        <taxon>Bacillota</taxon>
        <taxon>Bacilli</taxon>
        <taxon>Lactobacillales</taxon>
        <taxon>Enterococcaceae</taxon>
        <taxon>Vagococcus</taxon>
    </lineage>
</organism>
<dbReference type="InterPro" id="IPR016181">
    <property type="entry name" value="Acyl_CoA_acyltransferase"/>
</dbReference>
<evidence type="ECO:0000313" key="2">
    <source>
        <dbReference type="EMBL" id="QIL49615.1"/>
    </source>
</evidence>
<feature type="domain" description="N-acetyltransferase" evidence="1">
    <location>
        <begin position="1"/>
        <end position="154"/>
    </location>
</feature>
<dbReference type="AlphaFoldDB" id="A0A6G8AXD7"/>
<dbReference type="Proteomes" id="UP000501747">
    <property type="component" value="Chromosome"/>
</dbReference>
<dbReference type="GO" id="GO:0016747">
    <property type="term" value="F:acyltransferase activity, transferring groups other than amino-acyl groups"/>
    <property type="evidence" value="ECO:0007669"/>
    <property type="project" value="InterPro"/>
</dbReference>
<gene>
    <name evidence="2" type="ORF">G7082_14455</name>
</gene>
<dbReference type="Pfam" id="PF13508">
    <property type="entry name" value="Acetyltransf_7"/>
    <property type="match status" value="1"/>
</dbReference>
<dbReference type="KEGG" id="vhy:G7082_14455"/>
<name>A0A6G8AXD7_9ENTE</name>
<protein>
    <submittedName>
        <fullName evidence="2">N-acetyltransferase</fullName>
    </submittedName>
</protein>
<sequence>MIRQTHSKDYETISKLTIAAFKTTEFGYQGEAELIEKIRNEKDYDTAYELVALTDEKILGHGLLSRCYIEDDSTQLAGLSLAPLSVDPDYQKQGIGSKLMLSLEKAASENGEPFIVILGHPEYYSKFGYTPASNFNVKAPFDVPDEFFMIKELQKDSLNNVYGTVKYSKAFE</sequence>
<keyword evidence="3" id="KW-1185">Reference proteome</keyword>
<dbReference type="SUPFAM" id="SSF55729">
    <property type="entry name" value="Acyl-CoA N-acyltransferases (Nat)"/>
    <property type="match status" value="1"/>
</dbReference>